<proteinExistence type="predicted"/>
<protein>
    <recommendedName>
        <fullName evidence="3">RNI-like protein</fullName>
    </recommendedName>
</protein>
<evidence type="ECO:0000313" key="2">
    <source>
        <dbReference type="Proteomes" id="UP001194580"/>
    </source>
</evidence>
<dbReference type="InterPro" id="IPR032675">
    <property type="entry name" value="LRR_dom_sf"/>
</dbReference>
<accession>A0AAD4H235</accession>
<dbReference type="SUPFAM" id="SSF52047">
    <property type="entry name" value="RNI-like"/>
    <property type="match status" value="1"/>
</dbReference>
<reference evidence="1" key="1">
    <citation type="journal article" date="2020" name="Fungal Divers.">
        <title>Resolving the Mortierellaceae phylogeny through synthesis of multi-gene phylogenetics and phylogenomics.</title>
        <authorList>
            <person name="Vandepol N."/>
            <person name="Liber J."/>
            <person name="Desiro A."/>
            <person name="Na H."/>
            <person name="Kennedy M."/>
            <person name="Barry K."/>
            <person name="Grigoriev I.V."/>
            <person name="Miller A.N."/>
            <person name="O'Donnell K."/>
            <person name="Stajich J.E."/>
            <person name="Bonito G."/>
        </authorList>
    </citation>
    <scope>NUCLEOTIDE SEQUENCE</scope>
    <source>
        <strain evidence="1">NRRL 28262</strain>
    </source>
</reference>
<dbReference type="EMBL" id="JAAAIL010001501">
    <property type="protein sequence ID" value="KAG0268666.1"/>
    <property type="molecule type" value="Genomic_DNA"/>
</dbReference>
<dbReference type="AlphaFoldDB" id="A0AAD4H235"/>
<dbReference type="Proteomes" id="UP001194580">
    <property type="component" value="Unassembled WGS sequence"/>
</dbReference>
<organism evidence="1 2">
    <name type="scientific">Linnemannia exigua</name>
    <dbReference type="NCBI Taxonomy" id="604196"/>
    <lineage>
        <taxon>Eukaryota</taxon>
        <taxon>Fungi</taxon>
        <taxon>Fungi incertae sedis</taxon>
        <taxon>Mucoromycota</taxon>
        <taxon>Mortierellomycotina</taxon>
        <taxon>Mortierellomycetes</taxon>
        <taxon>Mortierellales</taxon>
        <taxon>Mortierellaceae</taxon>
        <taxon>Linnemannia</taxon>
    </lineage>
</organism>
<gene>
    <name evidence="1" type="ORF">BGZ95_002384</name>
</gene>
<comment type="caution">
    <text evidence="1">The sequence shown here is derived from an EMBL/GenBank/DDBJ whole genome shotgun (WGS) entry which is preliminary data.</text>
</comment>
<dbReference type="Gene3D" id="3.80.10.10">
    <property type="entry name" value="Ribonuclease Inhibitor"/>
    <property type="match status" value="1"/>
</dbReference>
<evidence type="ECO:0008006" key="3">
    <source>
        <dbReference type="Google" id="ProtNLM"/>
    </source>
</evidence>
<keyword evidence="2" id="KW-1185">Reference proteome</keyword>
<sequence length="425" mass="47831">MPRRPLRLTSIRVSLLSPEILMITQQNIDTLTSFTCRSNRLRKGEADQEAQGLWYRQLFTILEMVPQLTDLSIGPAVLIDPPTVVFSKVARSLKSLELDRVKVADRSWYDDTIQSSQALSTLDQFPELETLVMVWNDLPPPCQLELIRKSPKLKSLAWKRSTKFLFEAWLSSTLPPPAFLSTLDVAHSHIGDEDMARILAMAPRLTSLNVRSTPFGPQSYAQLLENHAPKIVMLDVADCPQVSSEMVMTLLSSLPALLRFSASRVLAEDIARLVLHTMSRGLTPSQSWVCRDLMELEISIVGLHSCENPTPAQARCLILERLSELKRLEVLCLGEDVSTLGPEEEWLDLTLAHDLDKLSSLTMLKTLNIRNLKAKMGKDEIDWMARTWGKLEVVRGKLNGDLKASDARALARQLRSVRPDIVYSE</sequence>
<name>A0AAD4H235_9FUNG</name>
<evidence type="ECO:0000313" key="1">
    <source>
        <dbReference type="EMBL" id="KAG0268666.1"/>
    </source>
</evidence>